<evidence type="ECO:0000256" key="3">
    <source>
        <dbReference type="ARBA" id="ARBA00022448"/>
    </source>
</evidence>
<evidence type="ECO:0000256" key="12">
    <source>
        <dbReference type="ARBA" id="ARBA00023303"/>
    </source>
</evidence>
<dbReference type="Pfam" id="PF10613">
    <property type="entry name" value="Lig_chan-Glu_bd"/>
    <property type="match status" value="1"/>
</dbReference>
<dbReference type="EMBL" id="IACF01005946">
    <property type="protein sequence ID" value="LAB71529.1"/>
    <property type="molecule type" value="mRNA"/>
</dbReference>
<keyword evidence="12" id="KW-0407">Ion channel</keyword>
<keyword evidence="10" id="KW-0325">Glycoprotein</keyword>
<organism evidence="15">
    <name type="scientific">Hirondellea gigas</name>
    <dbReference type="NCBI Taxonomy" id="1518452"/>
    <lineage>
        <taxon>Eukaryota</taxon>
        <taxon>Metazoa</taxon>
        <taxon>Ecdysozoa</taxon>
        <taxon>Arthropoda</taxon>
        <taxon>Crustacea</taxon>
        <taxon>Multicrustacea</taxon>
        <taxon>Malacostraca</taxon>
        <taxon>Eumalacostraca</taxon>
        <taxon>Peracarida</taxon>
        <taxon>Amphipoda</taxon>
        <taxon>Amphilochidea</taxon>
        <taxon>Lysianassida</taxon>
        <taxon>Lysianassidira</taxon>
        <taxon>Lysianassoidea</taxon>
        <taxon>Lysianassidae</taxon>
        <taxon>Hirondellea</taxon>
    </lineage>
</organism>
<dbReference type="GO" id="GO:0050906">
    <property type="term" value="P:detection of stimulus involved in sensory perception"/>
    <property type="evidence" value="ECO:0007669"/>
    <property type="project" value="UniProtKB-ARBA"/>
</dbReference>
<dbReference type="Gene3D" id="1.10.287.70">
    <property type="match status" value="1"/>
</dbReference>
<name>A0A2P2IBZ3_9CRUS</name>
<dbReference type="InterPro" id="IPR001320">
    <property type="entry name" value="Iontro_rcpt_C"/>
</dbReference>
<feature type="transmembrane region" description="Helical" evidence="13">
    <location>
        <begin position="211"/>
        <end position="230"/>
    </location>
</feature>
<comment type="similarity">
    <text evidence="2">Belongs to the glutamate-gated ion channel (TC 1.A.10.1) family.</text>
</comment>
<feature type="domain" description="Ionotropic glutamate receptor L-glutamate and glycine-binding" evidence="14">
    <location>
        <begin position="24"/>
        <end position="83"/>
    </location>
</feature>
<feature type="transmembrane region" description="Helical" evidence="13">
    <location>
        <begin position="138"/>
        <end position="159"/>
    </location>
</feature>
<evidence type="ECO:0000256" key="13">
    <source>
        <dbReference type="SAM" id="Phobius"/>
    </source>
</evidence>
<evidence type="ECO:0000256" key="8">
    <source>
        <dbReference type="ARBA" id="ARBA00023136"/>
    </source>
</evidence>
<evidence type="ECO:0000256" key="4">
    <source>
        <dbReference type="ARBA" id="ARBA00022475"/>
    </source>
</evidence>
<dbReference type="Gene3D" id="3.40.190.10">
    <property type="entry name" value="Periplasmic binding protein-like II"/>
    <property type="match status" value="1"/>
</dbReference>
<dbReference type="GO" id="GO:0015276">
    <property type="term" value="F:ligand-gated monoatomic ion channel activity"/>
    <property type="evidence" value="ECO:0007669"/>
    <property type="project" value="InterPro"/>
</dbReference>
<keyword evidence="3" id="KW-0813">Transport</keyword>
<accession>A0A2P2IBZ3</accession>
<dbReference type="InterPro" id="IPR019594">
    <property type="entry name" value="Glu/Gly-bd"/>
</dbReference>
<dbReference type="PANTHER" id="PTHR42643:SF24">
    <property type="entry name" value="IONOTROPIC RECEPTOR 60A"/>
    <property type="match status" value="1"/>
</dbReference>
<comment type="subcellular location">
    <subcellularLocation>
        <location evidence="1">Cell membrane</location>
        <topology evidence="1">Multi-pass membrane protein</topology>
    </subcellularLocation>
</comment>
<evidence type="ECO:0000313" key="16">
    <source>
        <dbReference type="EMBL" id="LAC25836.1"/>
    </source>
</evidence>
<evidence type="ECO:0000259" key="14">
    <source>
        <dbReference type="SMART" id="SM00918"/>
    </source>
</evidence>
<evidence type="ECO:0000256" key="1">
    <source>
        <dbReference type="ARBA" id="ARBA00004651"/>
    </source>
</evidence>
<keyword evidence="11" id="KW-1071">Ligand-gated ion channel</keyword>
<evidence type="ECO:0000256" key="5">
    <source>
        <dbReference type="ARBA" id="ARBA00022692"/>
    </source>
</evidence>
<keyword evidence="4" id="KW-1003">Cell membrane</keyword>
<keyword evidence="8 13" id="KW-0472">Membrane</keyword>
<proteinExistence type="evidence at transcript level"/>
<dbReference type="EMBL" id="IACT01006712">
    <property type="protein sequence ID" value="LAC25836.1"/>
    <property type="molecule type" value="mRNA"/>
</dbReference>
<evidence type="ECO:0000256" key="6">
    <source>
        <dbReference type="ARBA" id="ARBA00022989"/>
    </source>
</evidence>
<sequence length="455" mass="51638">MRRLIIHGPKDPECLDLGVAFYQPYLRFDPPKIPFFYGPIIDLTNIFAEKLGFCYRTVYPFNTVFGNKLPNGTWTGLIGMVIRKELDFAIPPFAYSLERWRAVEYSNILDIDSHSVTYKYPTFTSDVFGFIKPFTSSVWGCIAALLLVMTAVMGSIALFKTYVLHQRTDGTPASAEDEEKRDADKPNHIMGAAMLVYRALVGQSLDVVVPVHQALLGLWLVMCLVIGTIYKGNLMSKLIAPKVNIPFSTFEELMANAIPYRTTPQTYFIEVAKLADEGSLLRRLYEGLDGYTIDVDQLRQQMIRGDYAFIMFRRALLGGMHHMFNAFGGNCVTTMIDEHILPAPLSMVFPKKSPWKKKIDPMIIALREFGIIQKMLEDATLNATHCLNPQNQAREGTNPLKMKDFYGIFSMYLGGMFLAAMAFVGEVCKRGCRRRKRNPEVQQDDIMVVSQYEQK</sequence>
<dbReference type="SUPFAM" id="SSF53850">
    <property type="entry name" value="Periplasmic binding protein-like II"/>
    <property type="match status" value="1"/>
</dbReference>
<keyword evidence="9 15" id="KW-0675">Receptor</keyword>
<reference evidence="16" key="1">
    <citation type="submission" date="2017-11" db="EMBL/GenBank/DDBJ databases">
        <title>The sensing device of the deep-sea amphipod.</title>
        <authorList>
            <person name="Kobayashi H."/>
            <person name="Nagahama T."/>
            <person name="Arai W."/>
            <person name="Sasagawa Y."/>
            <person name="Umeda M."/>
            <person name="Hayashi T."/>
            <person name="Nikaido I."/>
            <person name="Watanabe H."/>
            <person name="Oguri K."/>
            <person name="Kitazato H."/>
            <person name="Fujioka K."/>
            <person name="Kido Y."/>
            <person name="Takami H."/>
        </authorList>
    </citation>
    <scope>NUCLEOTIDE SEQUENCE</scope>
    <source>
        <tissue evidence="16">Whole body</tissue>
    </source>
</reference>
<evidence type="ECO:0000256" key="9">
    <source>
        <dbReference type="ARBA" id="ARBA00023170"/>
    </source>
</evidence>
<dbReference type="Pfam" id="PF00060">
    <property type="entry name" value="Lig_chan"/>
    <property type="match status" value="1"/>
</dbReference>
<evidence type="ECO:0000256" key="11">
    <source>
        <dbReference type="ARBA" id="ARBA00023286"/>
    </source>
</evidence>
<dbReference type="AlphaFoldDB" id="A0A2P2IBZ3"/>
<feature type="transmembrane region" description="Helical" evidence="13">
    <location>
        <begin position="405"/>
        <end position="425"/>
    </location>
</feature>
<evidence type="ECO:0000256" key="10">
    <source>
        <dbReference type="ARBA" id="ARBA00023180"/>
    </source>
</evidence>
<evidence type="ECO:0000256" key="7">
    <source>
        <dbReference type="ARBA" id="ARBA00023065"/>
    </source>
</evidence>
<evidence type="ECO:0000313" key="15">
    <source>
        <dbReference type="EMBL" id="LAB71529.1"/>
    </source>
</evidence>
<dbReference type="InterPro" id="IPR052192">
    <property type="entry name" value="Insect_Ionotropic_Sensory_Rcpt"/>
</dbReference>
<protein>
    <submittedName>
        <fullName evidence="15">Glutamate receptor ionotropic, kainate 2-like</fullName>
    </submittedName>
</protein>
<dbReference type="GO" id="GO:0005886">
    <property type="term" value="C:plasma membrane"/>
    <property type="evidence" value="ECO:0007669"/>
    <property type="project" value="UniProtKB-SubCell"/>
</dbReference>
<dbReference type="PANTHER" id="PTHR42643">
    <property type="entry name" value="IONOTROPIC RECEPTOR 20A-RELATED"/>
    <property type="match status" value="1"/>
</dbReference>
<evidence type="ECO:0000256" key="2">
    <source>
        <dbReference type="ARBA" id="ARBA00008685"/>
    </source>
</evidence>
<keyword evidence="5 13" id="KW-0812">Transmembrane</keyword>
<dbReference type="SMART" id="SM00918">
    <property type="entry name" value="Lig_chan-Glu_bd"/>
    <property type="match status" value="1"/>
</dbReference>
<keyword evidence="7" id="KW-0406">Ion transport</keyword>
<reference evidence="15" key="2">
    <citation type="journal article" date="2018" name="Biosci. Biotechnol. Biochem.">
        <title>Polysaccharide hydrolase of the hadal zone amphipods Hirondellea gigas.</title>
        <authorList>
            <person name="Kobayashi H."/>
            <person name="Nagahama T."/>
            <person name="Arai W."/>
            <person name="Sasagawa Y."/>
            <person name="Umeda M."/>
            <person name="Hayashi T."/>
            <person name="Nikaido I."/>
            <person name="Watanabe H."/>
            <person name="Oguri K."/>
            <person name="Kitazato H."/>
            <person name="Fujioka K."/>
            <person name="Kido Y."/>
            <person name="Takami H."/>
        </authorList>
    </citation>
    <scope>NUCLEOTIDE SEQUENCE</scope>
    <source>
        <tissue evidence="15">Whole body</tissue>
    </source>
</reference>
<keyword evidence="6 13" id="KW-1133">Transmembrane helix</keyword>